<name>A0A915PYV9_9BILA</name>
<proteinExistence type="predicted"/>
<sequence>MSQLQSQNNQPPSSSTVFPSGVSGTSMTPSPRGTMYPPPSAAATQQSSGPQPAAQYPTQSCYQTKGQQPKYPTQSAVYRQQQPQSVSVRTYLGNQPSSLSTSPTYQR</sequence>
<feature type="region of interest" description="Disordered" evidence="1">
    <location>
        <begin position="1"/>
        <end position="107"/>
    </location>
</feature>
<evidence type="ECO:0000313" key="3">
    <source>
        <dbReference type="WBParaSite" id="sdigi.contig372.g7835.t1"/>
    </source>
</evidence>
<protein>
    <submittedName>
        <fullName evidence="3">Uncharacterized protein</fullName>
    </submittedName>
</protein>
<keyword evidence="2" id="KW-1185">Reference proteome</keyword>
<accession>A0A915PYV9</accession>
<dbReference type="AlphaFoldDB" id="A0A915PYV9"/>
<evidence type="ECO:0000313" key="2">
    <source>
        <dbReference type="Proteomes" id="UP000887581"/>
    </source>
</evidence>
<evidence type="ECO:0000256" key="1">
    <source>
        <dbReference type="SAM" id="MobiDB-lite"/>
    </source>
</evidence>
<feature type="compositionally biased region" description="Low complexity" evidence="1">
    <location>
        <begin position="1"/>
        <end position="15"/>
    </location>
</feature>
<feature type="compositionally biased region" description="Polar residues" evidence="1">
    <location>
        <begin position="16"/>
        <end position="31"/>
    </location>
</feature>
<organism evidence="2 3">
    <name type="scientific">Setaria digitata</name>
    <dbReference type="NCBI Taxonomy" id="48799"/>
    <lineage>
        <taxon>Eukaryota</taxon>
        <taxon>Metazoa</taxon>
        <taxon>Ecdysozoa</taxon>
        <taxon>Nematoda</taxon>
        <taxon>Chromadorea</taxon>
        <taxon>Rhabditida</taxon>
        <taxon>Spirurina</taxon>
        <taxon>Spiruromorpha</taxon>
        <taxon>Filarioidea</taxon>
        <taxon>Setariidae</taxon>
        <taxon>Setaria</taxon>
    </lineage>
</organism>
<reference evidence="3" key="1">
    <citation type="submission" date="2022-11" db="UniProtKB">
        <authorList>
            <consortium name="WormBaseParasite"/>
        </authorList>
    </citation>
    <scope>IDENTIFICATION</scope>
</reference>
<dbReference type="WBParaSite" id="sdigi.contig372.g7835.t1">
    <property type="protein sequence ID" value="sdigi.contig372.g7835.t1"/>
    <property type="gene ID" value="sdigi.contig372.g7835"/>
</dbReference>
<dbReference type="Proteomes" id="UP000887581">
    <property type="component" value="Unplaced"/>
</dbReference>
<feature type="compositionally biased region" description="Polar residues" evidence="1">
    <location>
        <begin position="42"/>
        <end position="107"/>
    </location>
</feature>